<keyword evidence="1" id="KW-0812">Transmembrane</keyword>
<reference evidence="2" key="1">
    <citation type="journal article" date="2018" name="DNA Res.">
        <title>Multiple hybrid de novo genome assembly of finger millet, an orphan allotetraploid crop.</title>
        <authorList>
            <person name="Hatakeyama M."/>
            <person name="Aluri S."/>
            <person name="Balachadran M.T."/>
            <person name="Sivarajan S.R."/>
            <person name="Patrignani A."/>
            <person name="Gruter S."/>
            <person name="Poveda L."/>
            <person name="Shimizu-Inatsugi R."/>
            <person name="Baeten J."/>
            <person name="Francoijs K.J."/>
            <person name="Nataraja K.N."/>
            <person name="Reddy Y.A.N."/>
            <person name="Phadnis S."/>
            <person name="Ravikumar R.L."/>
            <person name="Schlapbach R."/>
            <person name="Sreeman S.M."/>
            <person name="Shimizu K.K."/>
        </authorList>
    </citation>
    <scope>NUCLEOTIDE SEQUENCE</scope>
</reference>
<feature type="transmembrane region" description="Helical" evidence="1">
    <location>
        <begin position="88"/>
        <end position="105"/>
    </location>
</feature>
<organism evidence="2 3">
    <name type="scientific">Eleusine coracana subsp. coracana</name>
    <dbReference type="NCBI Taxonomy" id="191504"/>
    <lineage>
        <taxon>Eukaryota</taxon>
        <taxon>Viridiplantae</taxon>
        <taxon>Streptophyta</taxon>
        <taxon>Embryophyta</taxon>
        <taxon>Tracheophyta</taxon>
        <taxon>Spermatophyta</taxon>
        <taxon>Magnoliopsida</taxon>
        <taxon>Liliopsida</taxon>
        <taxon>Poales</taxon>
        <taxon>Poaceae</taxon>
        <taxon>PACMAD clade</taxon>
        <taxon>Chloridoideae</taxon>
        <taxon>Cynodonteae</taxon>
        <taxon>Eleusininae</taxon>
        <taxon>Eleusine</taxon>
    </lineage>
</organism>
<dbReference type="PANTHER" id="PTHR34953:SF2">
    <property type="entry name" value="EXPRESSED PROTEIN"/>
    <property type="match status" value="1"/>
</dbReference>
<dbReference type="PANTHER" id="PTHR34953">
    <property type="entry name" value="ALPHA/BETA HYDROLASE RELATED PROTEIN"/>
    <property type="match status" value="1"/>
</dbReference>
<accession>A0AAV5BZB9</accession>
<dbReference type="Proteomes" id="UP001054889">
    <property type="component" value="Unassembled WGS sequence"/>
</dbReference>
<gene>
    <name evidence="2" type="primary">ga07684</name>
    <name evidence="2" type="ORF">PR202_ga07684</name>
</gene>
<comment type="caution">
    <text evidence="2">The sequence shown here is derived from an EMBL/GenBank/DDBJ whole genome shotgun (WGS) entry which is preliminary data.</text>
</comment>
<evidence type="ECO:0000313" key="3">
    <source>
        <dbReference type="Proteomes" id="UP001054889"/>
    </source>
</evidence>
<name>A0AAV5BZB9_ELECO</name>
<evidence type="ECO:0000256" key="1">
    <source>
        <dbReference type="SAM" id="Phobius"/>
    </source>
</evidence>
<feature type="transmembrane region" description="Helical" evidence="1">
    <location>
        <begin position="44"/>
        <end position="68"/>
    </location>
</feature>
<proteinExistence type="predicted"/>
<keyword evidence="1" id="KW-1133">Transmembrane helix</keyword>
<dbReference type="EMBL" id="BQKI01000003">
    <property type="protein sequence ID" value="GJM91322.1"/>
    <property type="molecule type" value="Genomic_DNA"/>
</dbReference>
<reference evidence="2" key="2">
    <citation type="submission" date="2021-12" db="EMBL/GenBank/DDBJ databases">
        <title>Resequencing data analysis of finger millet.</title>
        <authorList>
            <person name="Hatakeyama M."/>
            <person name="Aluri S."/>
            <person name="Balachadran M.T."/>
            <person name="Sivarajan S.R."/>
            <person name="Poveda L."/>
            <person name="Shimizu-Inatsugi R."/>
            <person name="Schlapbach R."/>
            <person name="Sreeman S.M."/>
            <person name="Shimizu K.K."/>
        </authorList>
    </citation>
    <scope>NUCLEOTIDE SEQUENCE</scope>
</reference>
<keyword evidence="1" id="KW-0472">Membrane</keyword>
<sequence>MDRVRAPETWTRPRRRLWSPTWTETGNPFRFPLTRSTPDRNRAYALYGGGAAYFWVVVACSTGSLSYALAKAAAMLPRHAVTIAVPEAMIGLSLTLAVAHLAVAYRTSCRERRRQLVYRIDVEAIWVPSPLVSAKRVLPVSTQSADSVCLVLL</sequence>
<keyword evidence="3" id="KW-1185">Reference proteome</keyword>
<protein>
    <submittedName>
        <fullName evidence="2">Uncharacterized protein</fullName>
    </submittedName>
</protein>
<dbReference type="AlphaFoldDB" id="A0AAV5BZB9"/>
<evidence type="ECO:0000313" key="2">
    <source>
        <dbReference type="EMBL" id="GJM91322.1"/>
    </source>
</evidence>